<evidence type="ECO:0000256" key="3">
    <source>
        <dbReference type="ARBA" id="ARBA00022723"/>
    </source>
</evidence>
<keyword evidence="4 8" id="KW-0863">Zinc-finger</keyword>
<evidence type="ECO:0000259" key="10">
    <source>
        <dbReference type="PROSITE" id="PS51522"/>
    </source>
</evidence>
<accession>A0A7R9LEG0</accession>
<keyword evidence="3" id="KW-0479">Metal-binding</keyword>
<dbReference type="GO" id="GO:0003723">
    <property type="term" value="F:RNA binding"/>
    <property type="evidence" value="ECO:0007669"/>
    <property type="project" value="UniProtKB-UniRule"/>
</dbReference>
<feature type="compositionally biased region" description="Polar residues" evidence="9">
    <location>
        <begin position="15"/>
        <end position="24"/>
    </location>
</feature>
<dbReference type="PANTHER" id="PTHR12887">
    <property type="entry name" value="NANOS PROTEIN"/>
    <property type="match status" value="1"/>
</dbReference>
<sequence length="292" mass="32558">SAIDGRNQCRPQDWNRWSSGNDLSANSFPISALKDEYRTSNKLLNRGFGQRANSLSISSDDTDSSSGGDIHSPIISPIGSPQKYSPIAWFESHSRDWTSFQSPLAFASDRSPTLESIARSLFDDNRQIRDSIQTEFEANGREVPFQPTNTPAVVNQMTRSLSSASIGAQPYELFGRNSFTFAQIKAKEVPNYGFKGKNKRRIKSETHCKFCKNNNETPEVYNSHVCKDPNGVTVCPVLRRYDCPNCRSGGGDTAHTIRYCPKNKEGDEKYIPSVIKVLKNGRSADGKRRFAA</sequence>
<evidence type="ECO:0000256" key="1">
    <source>
        <dbReference type="ARBA" id="ARBA00004496"/>
    </source>
</evidence>
<feature type="region of interest" description="Disordered" evidence="9">
    <location>
        <begin position="1"/>
        <end position="24"/>
    </location>
</feature>
<evidence type="ECO:0000256" key="7">
    <source>
        <dbReference type="ARBA" id="ARBA00022884"/>
    </source>
</evidence>
<proteinExistence type="inferred from homology"/>
<feature type="region of interest" description="Disordered" evidence="9">
    <location>
        <begin position="54"/>
        <end position="79"/>
    </location>
</feature>
<comment type="subcellular location">
    <subcellularLocation>
        <location evidence="1">Cytoplasm</location>
    </subcellularLocation>
</comment>
<dbReference type="AlphaFoldDB" id="A0A7R9LEG0"/>
<evidence type="ECO:0000256" key="9">
    <source>
        <dbReference type="SAM" id="MobiDB-lite"/>
    </source>
</evidence>
<evidence type="ECO:0000256" key="6">
    <source>
        <dbReference type="ARBA" id="ARBA00022845"/>
    </source>
</evidence>
<gene>
    <name evidence="11" type="ORF">OSB1V03_LOCUS18004</name>
</gene>
<dbReference type="EMBL" id="CAJPIZ010022825">
    <property type="protein sequence ID" value="CAG2118052.1"/>
    <property type="molecule type" value="Genomic_DNA"/>
</dbReference>
<dbReference type="Pfam" id="PF05741">
    <property type="entry name" value="zf-nanos"/>
    <property type="match status" value="1"/>
</dbReference>
<evidence type="ECO:0000256" key="4">
    <source>
        <dbReference type="ARBA" id="ARBA00022771"/>
    </source>
</evidence>
<evidence type="ECO:0000313" key="11">
    <source>
        <dbReference type="EMBL" id="CAD7639988.1"/>
    </source>
</evidence>
<keyword evidence="12" id="KW-1185">Reference proteome</keyword>
<dbReference type="GO" id="GO:0005737">
    <property type="term" value="C:cytoplasm"/>
    <property type="evidence" value="ECO:0007669"/>
    <property type="project" value="UniProtKB-SubCell"/>
</dbReference>
<keyword evidence="5" id="KW-0862">Zinc</keyword>
<dbReference type="GO" id="GO:0006417">
    <property type="term" value="P:regulation of translation"/>
    <property type="evidence" value="ECO:0007669"/>
    <property type="project" value="UniProtKB-UniRule"/>
</dbReference>
<comment type="similarity">
    <text evidence="8">Belongs to the nanos family.</text>
</comment>
<dbReference type="GO" id="GO:0008270">
    <property type="term" value="F:zinc ion binding"/>
    <property type="evidence" value="ECO:0007669"/>
    <property type="project" value="UniProtKB-KW"/>
</dbReference>
<reference evidence="11" key="1">
    <citation type="submission" date="2020-11" db="EMBL/GenBank/DDBJ databases">
        <authorList>
            <person name="Tran Van P."/>
        </authorList>
    </citation>
    <scope>NUCLEOTIDE SEQUENCE</scope>
</reference>
<dbReference type="InterPro" id="IPR008705">
    <property type="entry name" value="Nanos/Xcar2"/>
</dbReference>
<evidence type="ECO:0000256" key="8">
    <source>
        <dbReference type="PROSITE-ProRule" id="PRU00855"/>
    </source>
</evidence>
<keyword evidence="2" id="KW-0963">Cytoplasm</keyword>
<evidence type="ECO:0000256" key="5">
    <source>
        <dbReference type="ARBA" id="ARBA00022833"/>
    </source>
</evidence>
<dbReference type="EMBL" id="OC877400">
    <property type="protein sequence ID" value="CAD7639988.1"/>
    <property type="molecule type" value="Genomic_DNA"/>
</dbReference>
<dbReference type="OrthoDB" id="10010129at2759"/>
<feature type="domain" description="Nanos-type" evidence="10">
    <location>
        <begin position="207"/>
        <end position="262"/>
    </location>
</feature>
<dbReference type="PROSITE" id="PS51522">
    <property type="entry name" value="ZF_NANOS"/>
    <property type="match status" value="1"/>
</dbReference>
<keyword evidence="7 8" id="KW-0694">RNA-binding</keyword>
<evidence type="ECO:0000313" key="12">
    <source>
        <dbReference type="Proteomes" id="UP000759131"/>
    </source>
</evidence>
<keyword evidence="6 8" id="KW-0810">Translation regulation</keyword>
<dbReference type="InterPro" id="IPR024161">
    <property type="entry name" value="Znf_nanos-typ"/>
</dbReference>
<dbReference type="InterPro" id="IPR038129">
    <property type="entry name" value="Nanos_sf"/>
</dbReference>
<dbReference type="Proteomes" id="UP000759131">
    <property type="component" value="Unassembled WGS sequence"/>
</dbReference>
<dbReference type="Gene3D" id="4.10.60.30">
    <property type="entry name" value="Nanos, RNA-binding domain"/>
    <property type="match status" value="1"/>
</dbReference>
<organism evidence="11">
    <name type="scientific">Medioppia subpectinata</name>
    <dbReference type="NCBI Taxonomy" id="1979941"/>
    <lineage>
        <taxon>Eukaryota</taxon>
        <taxon>Metazoa</taxon>
        <taxon>Ecdysozoa</taxon>
        <taxon>Arthropoda</taxon>
        <taxon>Chelicerata</taxon>
        <taxon>Arachnida</taxon>
        <taxon>Acari</taxon>
        <taxon>Acariformes</taxon>
        <taxon>Sarcoptiformes</taxon>
        <taxon>Oribatida</taxon>
        <taxon>Brachypylina</taxon>
        <taxon>Oppioidea</taxon>
        <taxon>Oppiidae</taxon>
        <taxon>Medioppia</taxon>
    </lineage>
</organism>
<feature type="non-terminal residue" evidence="11">
    <location>
        <position position="1"/>
    </location>
</feature>
<name>A0A7R9LEG0_9ACAR</name>
<evidence type="ECO:0000256" key="2">
    <source>
        <dbReference type="ARBA" id="ARBA00022490"/>
    </source>
</evidence>
<protein>
    <recommendedName>
        <fullName evidence="10">Nanos-type domain-containing protein</fullName>
    </recommendedName>
</protein>